<dbReference type="PROSITE" id="PS00639">
    <property type="entry name" value="THIOL_PROTEASE_HIS"/>
    <property type="match status" value="1"/>
</dbReference>
<sequence>MKSAVYITPVLSLVDASQVSFQLYQEGIYSDPQCSNSTVNHALQVVGYGSLNGMDYWICRNSWGKNISFAYSLMLFS</sequence>
<protein>
    <recommendedName>
        <fullName evidence="1">Peptidase C1A papain C-terminal domain-containing protein</fullName>
    </recommendedName>
</protein>
<dbReference type="InterPro" id="IPR000668">
    <property type="entry name" value="Peptidase_C1A_C"/>
</dbReference>
<dbReference type="InterPro" id="IPR038765">
    <property type="entry name" value="Papain-like_cys_pep_sf"/>
</dbReference>
<dbReference type="EMBL" id="JAIWYP010000001">
    <property type="protein sequence ID" value="KAH3880204.1"/>
    <property type="molecule type" value="Genomic_DNA"/>
</dbReference>
<evidence type="ECO:0000313" key="3">
    <source>
        <dbReference type="Proteomes" id="UP000828390"/>
    </source>
</evidence>
<proteinExistence type="predicted"/>
<dbReference type="GO" id="GO:0008234">
    <property type="term" value="F:cysteine-type peptidase activity"/>
    <property type="evidence" value="ECO:0007669"/>
    <property type="project" value="InterPro"/>
</dbReference>
<keyword evidence="3" id="KW-1185">Reference proteome</keyword>
<dbReference type="InterPro" id="IPR025660">
    <property type="entry name" value="Pept_his_AS"/>
</dbReference>
<comment type="caution">
    <text evidence="2">The sequence shown here is derived from an EMBL/GenBank/DDBJ whole genome shotgun (WGS) entry which is preliminary data.</text>
</comment>
<dbReference type="SUPFAM" id="SSF54001">
    <property type="entry name" value="Cysteine proteinases"/>
    <property type="match status" value="1"/>
</dbReference>
<dbReference type="GO" id="GO:0006508">
    <property type="term" value="P:proteolysis"/>
    <property type="evidence" value="ECO:0007669"/>
    <property type="project" value="InterPro"/>
</dbReference>
<dbReference type="AlphaFoldDB" id="A0A9D4MQP8"/>
<evidence type="ECO:0000313" key="2">
    <source>
        <dbReference type="EMBL" id="KAH3880204.1"/>
    </source>
</evidence>
<reference evidence="2" key="2">
    <citation type="submission" date="2020-11" db="EMBL/GenBank/DDBJ databases">
        <authorList>
            <person name="McCartney M.A."/>
            <person name="Auch B."/>
            <person name="Kono T."/>
            <person name="Mallez S."/>
            <person name="Becker A."/>
            <person name="Gohl D.M."/>
            <person name="Silverstein K.A.T."/>
            <person name="Koren S."/>
            <person name="Bechman K.B."/>
            <person name="Herman A."/>
            <person name="Abrahante J.E."/>
            <person name="Garbe J."/>
        </authorList>
    </citation>
    <scope>NUCLEOTIDE SEQUENCE</scope>
    <source>
        <strain evidence="2">Duluth1</strain>
        <tissue evidence="2">Whole animal</tissue>
    </source>
</reference>
<name>A0A9D4MQP8_DREPO</name>
<feature type="domain" description="Peptidase C1A papain C-terminal" evidence="1">
    <location>
        <begin position="2"/>
        <end position="66"/>
    </location>
</feature>
<dbReference type="Proteomes" id="UP000828390">
    <property type="component" value="Unassembled WGS sequence"/>
</dbReference>
<dbReference type="Pfam" id="PF00112">
    <property type="entry name" value="Peptidase_C1"/>
    <property type="match status" value="1"/>
</dbReference>
<organism evidence="2 3">
    <name type="scientific">Dreissena polymorpha</name>
    <name type="common">Zebra mussel</name>
    <name type="synonym">Mytilus polymorpha</name>
    <dbReference type="NCBI Taxonomy" id="45954"/>
    <lineage>
        <taxon>Eukaryota</taxon>
        <taxon>Metazoa</taxon>
        <taxon>Spiralia</taxon>
        <taxon>Lophotrochozoa</taxon>
        <taxon>Mollusca</taxon>
        <taxon>Bivalvia</taxon>
        <taxon>Autobranchia</taxon>
        <taxon>Heteroconchia</taxon>
        <taxon>Euheterodonta</taxon>
        <taxon>Imparidentia</taxon>
        <taxon>Neoheterodontei</taxon>
        <taxon>Myida</taxon>
        <taxon>Dreissenoidea</taxon>
        <taxon>Dreissenidae</taxon>
        <taxon>Dreissena</taxon>
    </lineage>
</organism>
<gene>
    <name evidence="2" type="ORF">DPMN_004113</name>
</gene>
<reference evidence="2" key="1">
    <citation type="journal article" date="2019" name="bioRxiv">
        <title>The Genome of the Zebra Mussel, Dreissena polymorpha: A Resource for Invasive Species Research.</title>
        <authorList>
            <person name="McCartney M.A."/>
            <person name="Auch B."/>
            <person name="Kono T."/>
            <person name="Mallez S."/>
            <person name="Zhang Y."/>
            <person name="Obille A."/>
            <person name="Becker A."/>
            <person name="Abrahante J.E."/>
            <person name="Garbe J."/>
            <person name="Badalamenti J.P."/>
            <person name="Herman A."/>
            <person name="Mangelson H."/>
            <person name="Liachko I."/>
            <person name="Sullivan S."/>
            <person name="Sone E.D."/>
            <person name="Koren S."/>
            <person name="Silverstein K.A.T."/>
            <person name="Beckman K.B."/>
            <person name="Gohl D.M."/>
        </authorList>
    </citation>
    <scope>NUCLEOTIDE SEQUENCE</scope>
    <source>
        <strain evidence="2">Duluth1</strain>
        <tissue evidence="2">Whole animal</tissue>
    </source>
</reference>
<dbReference type="Gene3D" id="3.90.70.10">
    <property type="entry name" value="Cysteine proteinases"/>
    <property type="match status" value="1"/>
</dbReference>
<accession>A0A9D4MQP8</accession>
<evidence type="ECO:0000259" key="1">
    <source>
        <dbReference type="Pfam" id="PF00112"/>
    </source>
</evidence>